<dbReference type="Proteomes" id="UP001221898">
    <property type="component" value="Unassembled WGS sequence"/>
</dbReference>
<evidence type="ECO:0000313" key="2">
    <source>
        <dbReference type="EMBL" id="KAJ8385526.1"/>
    </source>
</evidence>
<gene>
    <name evidence="2" type="ORF">AAFF_G00184800</name>
</gene>
<proteinExistence type="predicted"/>
<keyword evidence="3" id="KW-1185">Reference proteome</keyword>
<dbReference type="AlphaFoldDB" id="A0AAD7W610"/>
<evidence type="ECO:0000313" key="3">
    <source>
        <dbReference type="Proteomes" id="UP001221898"/>
    </source>
</evidence>
<feature type="region of interest" description="Disordered" evidence="1">
    <location>
        <begin position="1"/>
        <end position="99"/>
    </location>
</feature>
<comment type="caution">
    <text evidence="2">The sequence shown here is derived from an EMBL/GenBank/DDBJ whole genome shotgun (WGS) entry which is preliminary data.</text>
</comment>
<dbReference type="EMBL" id="JAINUG010000247">
    <property type="protein sequence ID" value="KAJ8385526.1"/>
    <property type="molecule type" value="Genomic_DNA"/>
</dbReference>
<organism evidence="2 3">
    <name type="scientific">Aldrovandia affinis</name>
    <dbReference type="NCBI Taxonomy" id="143900"/>
    <lineage>
        <taxon>Eukaryota</taxon>
        <taxon>Metazoa</taxon>
        <taxon>Chordata</taxon>
        <taxon>Craniata</taxon>
        <taxon>Vertebrata</taxon>
        <taxon>Euteleostomi</taxon>
        <taxon>Actinopterygii</taxon>
        <taxon>Neopterygii</taxon>
        <taxon>Teleostei</taxon>
        <taxon>Notacanthiformes</taxon>
        <taxon>Halosauridae</taxon>
        <taxon>Aldrovandia</taxon>
    </lineage>
</organism>
<protein>
    <submittedName>
        <fullName evidence="2">Uncharacterized protein</fullName>
    </submittedName>
</protein>
<name>A0AAD7W610_9TELE</name>
<reference evidence="2" key="1">
    <citation type="journal article" date="2023" name="Science">
        <title>Genome structures resolve the early diversification of teleost fishes.</title>
        <authorList>
            <person name="Parey E."/>
            <person name="Louis A."/>
            <person name="Montfort J."/>
            <person name="Bouchez O."/>
            <person name="Roques C."/>
            <person name="Iampietro C."/>
            <person name="Lluch J."/>
            <person name="Castinel A."/>
            <person name="Donnadieu C."/>
            <person name="Desvignes T."/>
            <person name="Floi Bucao C."/>
            <person name="Jouanno E."/>
            <person name="Wen M."/>
            <person name="Mejri S."/>
            <person name="Dirks R."/>
            <person name="Jansen H."/>
            <person name="Henkel C."/>
            <person name="Chen W.J."/>
            <person name="Zahm M."/>
            <person name="Cabau C."/>
            <person name="Klopp C."/>
            <person name="Thompson A.W."/>
            <person name="Robinson-Rechavi M."/>
            <person name="Braasch I."/>
            <person name="Lecointre G."/>
            <person name="Bobe J."/>
            <person name="Postlethwait J.H."/>
            <person name="Berthelot C."/>
            <person name="Roest Crollius H."/>
            <person name="Guiguen Y."/>
        </authorList>
    </citation>
    <scope>NUCLEOTIDE SEQUENCE</scope>
    <source>
        <strain evidence="2">NC1722</strain>
    </source>
</reference>
<accession>A0AAD7W610</accession>
<sequence length="99" mass="10612">MGRTGTCEGRYVARPHVGVPEREPLKQKRRGGCRRRGDPPLPCIPGPEMGRTRSQKLSGPERSQLGHRAPARGGVSRPPWEPAPGRSHTSVPAPAAPAP</sequence>
<evidence type="ECO:0000256" key="1">
    <source>
        <dbReference type="SAM" id="MobiDB-lite"/>
    </source>
</evidence>